<dbReference type="AlphaFoldDB" id="A0A9P8JIK3"/>
<feature type="non-terminal residue" evidence="1">
    <location>
        <position position="170"/>
    </location>
</feature>
<accession>A0A9P8JIK3</accession>
<name>A0A9P8JIK3_AURME</name>
<gene>
    <name evidence="1" type="ORF">KCU98_g21296</name>
</gene>
<dbReference type="Proteomes" id="UP000729357">
    <property type="component" value="Unassembled WGS sequence"/>
</dbReference>
<sequence>MGHAETVMWLTDRIDNPPDYFDLSQIVRFLRVNVAQTLLALLHKGSKAAVTADVVYGVQINPVGQEILEICLEEDLASISITKELIKASTHNKWNRKIVDVLVETCAREFPVDLWTLLTIAETSLSALQILIDSRKGDINFDALDYLGLAQEKSAYAFEKYRTVAKPSCH</sequence>
<proteinExistence type="predicted"/>
<reference evidence="1" key="1">
    <citation type="journal article" date="2021" name="J Fungi (Basel)">
        <title>Virulence traits and population genomics of the black yeast Aureobasidium melanogenum.</title>
        <authorList>
            <person name="Cernosa A."/>
            <person name="Sun X."/>
            <person name="Gostincar C."/>
            <person name="Fang C."/>
            <person name="Gunde-Cimerman N."/>
            <person name="Song Z."/>
        </authorList>
    </citation>
    <scope>NUCLEOTIDE SEQUENCE</scope>
    <source>
        <strain evidence="1">EXF-9298</strain>
    </source>
</reference>
<protein>
    <submittedName>
        <fullName evidence="1">Uncharacterized protein</fullName>
    </submittedName>
</protein>
<keyword evidence="2" id="KW-1185">Reference proteome</keyword>
<evidence type="ECO:0000313" key="2">
    <source>
        <dbReference type="Proteomes" id="UP000729357"/>
    </source>
</evidence>
<evidence type="ECO:0000313" key="1">
    <source>
        <dbReference type="EMBL" id="KAG9926547.1"/>
    </source>
</evidence>
<dbReference type="EMBL" id="JAHFXS010007338">
    <property type="protein sequence ID" value="KAG9926547.1"/>
    <property type="molecule type" value="Genomic_DNA"/>
</dbReference>
<organism evidence="1 2">
    <name type="scientific">Aureobasidium melanogenum</name>
    <name type="common">Aureobasidium pullulans var. melanogenum</name>
    <dbReference type="NCBI Taxonomy" id="46634"/>
    <lineage>
        <taxon>Eukaryota</taxon>
        <taxon>Fungi</taxon>
        <taxon>Dikarya</taxon>
        <taxon>Ascomycota</taxon>
        <taxon>Pezizomycotina</taxon>
        <taxon>Dothideomycetes</taxon>
        <taxon>Dothideomycetidae</taxon>
        <taxon>Dothideales</taxon>
        <taxon>Saccotheciaceae</taxon>
        <taxon>Aureobasidium</taxon>
    </lineage>
</organism>
<comment type="caution">
    <text evidence="1">The sequence shown here is derived from an EMBL/GenBank/DDBJ whole genome shotgun (WGS) entry which is preliminary data.</text>
</comment>
<reference evidence="1" key="2">
    <citation type="submission" date="2021-08" db="EMBL/GenBank/DDBJ databases">
        <authorList>
            <person name="Gostincar C."/>
            <person name="Sun X."/>
            <person name="Song Z."/>
            <person name="Gunde-Cimerman N."/>
        </authorList>
    </citation>
    <scope>NUCLEOTIDE SEQUENCE</scope>
    <source>
        <strain evidence="1">EXF-9298</strain>
    </source>
</reference>